<evidence type="ECO:0000313" key="3">
    <source>
        <dbReference type="Proteomes" id="UP001209878"/>
    </source>
</evidence>
<dbReference type="SMART" id="SM00209">
    <property type="entry name" value="TSP1"/>
    <property type="match status" value="1"/>
</dbReference>
<keyword evidence="1" id="KW-0812">Transmembrane</keyword>
<dbReference type="AlphaFoldDB" id="A0AAD9NXN7"/>
<accession>A0AAD9NXN7</accession>
<reference evidence="2" key="1">
    <citation type="journal article" date="2023" name="Mol. Biol. Evol.">
        <title>Third-Generation Sequencing Reveals the Adaptive Role of the Epigenome in Three Deep-Sea Polychaetes.</title>
        <authorList>
            <person name="Perez M."/>
            <person name="Aroh O."/>
            <person name="Sun Y."/>
            <person name="Lan Y."/>
            <person name="Juniper S.K."/>
            <person name="Young C.R."/>
            <person name="Angers B."/>
            <person name="Qian P.Y."/>
        </authorList>
    </citation>
    <scope>NUCLEOTIDE SEQUENCE</scope>
    <source>
        <strain evidence="2">R07B-5</strain>
    </source>
</reference>
<keyword evidence="1" id="KW-1133">Transmembrane helix</keyword>
<keyword evidence="3" id="KW-1185">Reference proteome</keyword>
<dbReference type="Proteomes" id="UP001209878">
    <property type="component" value="Unassembled WGS sequence"/>
</dbReference>
<dbReference type="InterPro" id="IPR036383">
    <property type="entry name" value="TSP1_rpt_sf"/>
</dbReference>
<dbReference type="EMBL" id="JAODUO010000270">
    <property type="protein sequence ID" value="KAK2184330.1"/>
    <property type="molecule type" value="Genomic_DNA"/>
</dbReference>
<gene>
    <name evidence="2" type="ORF">NP493_271g01029</name>
</gene>
<proteinExistence type="predicted"/>
<feature type="transmembrane region" description="Helical" evidence="1">
    <location>
        <begin position="128"/>
        <end position="151"/>
    </location>
</feature>
<evidence type="ECO:0000256" key="1">
    <source>
        <dbReference type="SAM" id="Phobius"/>
    </source>
</evidence>
<sequence>MATLRTTPIAICIAVVILAMSELVKSDRRNHRCTPIHCEWSDWTSWSNCSTTCGGSGRQFRHRSKLQTATCGGRRCEGDSQLKRSCNRFCYNGGTLQSDTCLCQRQHYGQCCEHHRLSKRETKTRTSAVIILYFGLFVMVLISCIFCIFAGCKGVEGKPCFSCCYDDSF</sequence>
<keyword evidence="1" id="KW-0472">Membrane</keyword>
<dbReference type="Pfam" id="PF00090">
    <property type="entry name" value="TSP_1"/>
    <property type="match status" value="1"/>
</dbReference>
<dbReference type="InterPro" id="IPR000884">
    <property type="entry name" value="TSP1_rpt"/>
</dbReference>
<feature type="transmembrane region" description="Helical" evidence="1">
    <location>
        <begin position="6"/>
        <end position="24"/>
    </location>
</feature>
<dbReference type="Gene3D" id="2.20.100.10">
    <property type="entry name" value="Thrombospondin type-1 (TSP1) repeat"/>
    <property type="match status" value="1"/>
</dbReference>
<name>A0AAD9NXN7_RIDPI</name>
<evidence type="ECO:0000313" key="2">
    <source>
        <dbReference type="EMBL" id="KAK2184330.1"/>
    </source>
</evidence>
<protein>
    <submittedName>
        <fullName evidence="2">Uncharacterized protein</fullName>
    </submittedName>
</protein>
<comment type="caution">
    <text evidence="2">The sequence shown here is derived from an EMBL/GenBank/DDBJ whole genome shotgun (WGS) entry which is preliminary data.</text>
</comment>
<organism evidence="2 3">
    <name type="scientific">Ridgeia piscesae</name>
    <name type="common">Tubeworm</name>
    <dbReference type="NCBI Taxonomy" id="27915"/>
    <lineage>
        <taxon>Eukaryota</taxon>
        <taxon>Metazoa</taxon>
        <taxon>Spiralia</taxon>
        <taxon>Lophotrochozoa</taxon>
        <taxon>Annelida</taxon>
        <taxon>Polychaeta</taxon>
        <taxon>Sedentaria</taxon>
        <taxon>Canalipalpata</taxon>
        <taxon>Sabellida</taxon>
        <taxon>Siboglinidae</taxon>
        <taxon>Ridgeia</taxon>
    </lineage>
</organism>
<dbReference type="PROSITE" id="PS50092">
    <property type="entry name" value="TSP1"/>
    <property type="match status" value="1"/>
</dbReference>
<dbReference type="SUPFAM" id="SSF82895">
    <property type="entry name" value="TSP-1 type 1 repeat"/>
    <property type="match status" value="1"/>
</dbReference>